<proteinExistence type="predicted"/>
<organism evidence="1">
    <name type="scientific">Arundo donax</name>
    <name type="common">Giant reed</name>
    <name type="synonym">Donax arundinaceus</name>
    <dbReference type="NCBI Taxonomy" id="35708"/>
    <lineage>
        <taxon>Eukaryota</taxon>
        <taxon>Viridiplantae</taxon>
        <taxon>Streptophyta</taxon>
        <taxon>Embryophyta</taxon>
        <taxon>Tracheophyta</taxon>
        <taxon>Spermatophyta</taxon>
        <taxon>Magnoliopsida</taxon>
        <taxon>Liliopsida</taxon>
        <taxon>Poales</taxon>
        <taxon>Poaceae</taxon>
        <taxon>PACMAD clade</taxon>
        <taxon>Arundinoideae</taxon>
        <taxon>Arundineae</taxon>
        <taxon>Arundo</taxon>
    </lineage>
</organism>
<reference evidence="1" key="1">
    <citation type="submission" date="2014-09" db="EMBL/GenBank/DDBJ databases">
        <authorList>
            <person name="Magalhaes I.L.F."/>
            <person name="Oliveira U."/>
            <person name="Santos F.R."/>
            <person name="Vidigal T.H.D.A."/>
            <person name="Brescovit A.D."/>
            <person name="Santos A.J."/>
        </authorList>
    </citation>
    <scope>NUCLEOTIDE SEQUENCE</scope>
    <source>
        <tissue evidence="1">Shoot tissue taken approximately 20 cm above the soil surface</tissue>
    </source>
</reference>
<reference evidence="1" key="2">
    <citation type="journal article" date="2015" name="Data Brief">
        <title>Shoot transcriptome of the giant reed, Arundo donax.</title>
        <authorList>
            <person name="Barrero R.A."/>
            <person name="Guerrero F.D."/>
            <person name="Moolhuijzen P."/>
            <person name="Goolsby J.A."/>
            <person name="Tidwell J."/>
            <person name="Bellgard S.E."/>
            <person name="Bellgard M.I."/>
        </authorList>
    </citation>
    <scope>NUCLEOTIDE SEQUENCE</scope>
    <source>
        <tissue evidence="1">Shoot tissue taken approximately 20 cm above the soil surface</tissue>
    </source>
</reference>
<protein>
    <submittedName>
        <fullName evidence="1">Uncharacterized protein</fullName>
    </submittedName>
</protein>
<accession>A0A0A8Y3W8</accession>
<name>A0A0A8Y3W8_ARUDO</name>
<dbReference type="AlphaFoldDB" id="A0A0A8Y3W8"/>
<sequence>MPHSCMEVQFLRNLIVGDIASELF</sequence>
<dbReference type="EMBL" id="GBRH01277341">
    <property type="protein sequence ID" value="JAD20554.1"/>
    <property type="molecule type" value="Transcribed_RNA"/>
</dbReference>
<evidence type="ECO:0000313" key="1">
    <source>
        <dbReference type="EMBL" id="JAD20554.1"/>
    </source>
</evidence>